<reference evidence="1 2" key="1">
    <citation type="submission" date="2019-05" db="EMBL/GenBank/DDBJ databases">
        <title>Emergence of the Ug99 lineage of the wheat stem rust pathogen through somatic hybridization.</title>
        <authorList>
            <person name="Li F."/>
            <person name="Upadhyaya N.M."/>
            <person name="Sperschneider J."/>
            <person name="Matny O."/>
            <person name="Nguyen-Phuc H."/>
            <person name="Mago R."/>
            <person name="Raley C."/>
            <person name="Miller M.E."/>
            <person name="Silverstein K.A.T."/>
            <person name="Henningsen E."/>
            <person name="Hirsch C.D."/>
            <person name="Visser B."/>
            <person name="Pretorius Z.A."/>
            <person name="Steffenson B.J."/>
            <person name="Schwessinger B."/>
            <person name="Dodds P.N."/>
            <person name="Figueroa M."/>
        </authorList>
    </citation>
    <scope>NUCLEOTIDE SEQUENCE [LARGE SCALE GENOMIC DNA]</scope>
    <source>
        <strain evidence="1">21-0</strain>
    </source>
</reference>
<keyword evidence="2" id="KW-1185">Reference proteome</keyword>
<gene>
    <name evidence="1" type="ORF">PGT21_028815</name>
</gene>
<dbReference type="Proteomes" id="UP000324748">
    <property type="component" value="Unassembled WGS sequence"/>
</dbReference>
<dbReference type="PANTHER" id="PTHR33324:SF2">
    <property type="entry name" value="MYB_SANT-LIKE DNA-BINDING DOMAIN-CONTAINING PROTEIN"/>
    <property type="match status" value="1"/>
</dbReference>
<dbReference type="OrthoDB" id="96345at2759"/>
<proteinExistence type="predicted"/>
<protein>
    <submittedName>
        <fullName evidence="1">Uncharacterized protein</fullName>
    </submittedName>
</protein>
<dbReference type="AlphaFoldDB" id="A0A5B0QNW0"/>
<accession>A0A5B0QNW0</accession>
<dbReference type="PANTHER" id="PTHR33324">
    <property type="entry name" value="EXPRESSED PROTEIN"/>
    <property type="match status" value="1"/>
</dbReference>
<sequence>MKDQPCTKFYSNGFVASHLNHRHLQATHIQQLRKPLTTNDLLECLQFEDMIFVGTPMGSMAARVVSPSSSTLATHNNYKQWCSAPLKRPLCKEIILEMNRNGIHHWSYHNISLKMTLLRGSHHQAYKWRSTTNGLASALGVDGSVVIVHRHLRCICRYWDELGPIMRADDGEDF</sequence>
<name>A0A5B0QNW0_PUCGR</name>
<dbReference type="EMBL" id="VSWC01000014">
    <property type="protein sequence ID" value="KAA1114986.1"/>
    <property type="molecule type" value="Genomic_DNA"/>
</dbReference>
<organism evidence="1 2">
    <name type="scientific">Puccinia graminis f. sp. tritici</name>
    <dbReference type="NCBI Taxonomy" id="56615"/>
    <lineage>
        <taxon>Eukaryota</taxon>
        <taxon>Fungi</taxon>
        <taxon>Dikarya</taxon>
        <taxon>Basidiomycota</taxon>
        <taxon>Pucciniomycotina</taxon>
        <taxon>Pucciniomycetes</taxon>
        <taxon>Pucciniales</taxon>
        <taxon>Pucciniaceae</taxon>
        <taxon>Puccinia</taxon>
    </lineage>
</organism>
<evidence type="ECO:0000313" key="2">
    <source>
        <dbReference type="Proteomes" id="UP000324748"/>
    </source>
</evidence>
<comment type="caution">
    <text evidence="1">The sequence shown here is derived from an EMBL/GenBank/DDBJ whole genome shotgun (WGS) entry which is preliminary data.</text>
</comment>
<evidence type="ECO:0000313" key="1">
    <source>
        <dbReference type="EMBL" id="KAA1114986.1"/>
    </source>
</evidence>